<evidence type="ECO:0000313" key="2">
    <source>
        <dbReference type="Proteomes" id="UP000567293"/>
    </source>
</evidence>
<gene>
    <name evidence="1" type="ORF">HRJ53_10040</name>
</gene>
<dbReference type="EMBL" id="JACDQQ010000967">
    <property type="protein sequence ID" value="MBA0085327.1"/>
    <property type="molecule type" value="Genomic_DNA"/>
</dbReference>
<name>A0A7V8NPV4_9BACT</name>
<sequence length="56" mass="5629">MSDEMVLTLSAAGTADDVAARISALLKAGLKQAVLFPLAVNGDASGAILRTIEALS</sequence>
<organism evidence="1 2">
    <name type="scientific">Candidatus Acidiferrum panamense</name>
    <dbReference type="NCBI Taxonomy" id="2741543"/>
    <lineage>
        <taxon>Bacteria</taxon>
        <taxon>Pseudomonadati</taxon>
        <taxon>Acidobacteriota</taxon>
        <taxon>Terriglobia</taxon>
        <taxon>Candidatus Acidiferrales</taxon>
        <taxon>Candidatus Acidiferrum</taxon>
    </lineage>
</organism>
<protein>
    <submittedName>
        <fullName evidence="1">Uncharacterized protein</fullName>
    </submittedName>
</protein>
<dbReference type="Proteomes" id="UP000567293">
    <property type="component" value="Unassembled WGS sequence"/>
</dbReference>
<comment type="caution">
    <text evidence="1">The sequence shown here is derived from an EMBL/GenBank/DDBJ whole genome shotgun (WGS) entry which is preliminary data.</text>
</comment>
<proteinExistence type="predicted"/>
<reference evidence="1" key="1">
    <citation type="submission" date="2020-06" db="EMBL/GenBank/DDBJ databases">
        <title>Legume-microbial interactions unlock mineral nutrients during tropical forest succession.</title>
        <authorList>
            <person name="Epihov D.Z."/>
        </authorList>
    </citation>
    <scope>NUCLEOTIDE SEQUENCE [LARGE SCALE GENOMIC DNA]</scope>
    <source>
        <strain evidence="1">Pan2503</strain>
    </source>
</reference>
<accession>A0A7V8NPV4</accession>
<dbReference type="AlphaFoldDB" id="A0A7V8NPV4"/>
<keyword evidence="2" id="KW-1185">Reference proteome</keyword>
<evidence type="ECO:0000313" key="1">
    <source>
        <dbReference type="EMBL" id="MBA0085327.1"/>
    </source>
</evidence>